<dbReference type="SUPFAM" id="SSF52821">
    <property type="entry name" value="Rhodanese/Cell cycle control phosphatase"/>
    <property type="match status" value="1"/>
</dbReference>
<dbReference type="EMBL" id="FWWU01000009">
    <property type="protein sequence ID" value="SMB92141.1"/>
    <property type="molecule type" value="Genomic_DNA"/>
</dbReference>
<evidence type="ECO:0000313" key="2">
    <source>
        <dbReference type="EMBL" id="SMB92141.1"/>
    </source>
</evidence>
<accession>A0A1W1VGE3</accession>
<dbReference type="STRING" id="695939.SAMN00790413_01459"/>
<organism evidence="2 3">
    <name type="scientific">Deinococcus hopiensis KR-140</name>
    <dbReference type="NCBI Taxonomy" id="695939"/>
    <lineage>
        <taxon>Bacteria</taxon>
        <taxon>Thermotogati</taxon>
        <taxon>Deinococcota</taxon>
        <taxon>Deinococci</taxon>
        <taxon>Deinococcales</taxon>
        <taxon>Deinococcaceae</taxon>
        <taxon>Deinococcus</taxon>
    </lineage>
</organism>
<keyword evidence="2" id="KW-0808">Transferase</keyword>
<dbReference type="AlphaFoldDB" id="A0A1W1VGE3"/>
<sequence>MEGAALLIDLRPEDLRAREPLEGLTPLPSRAVTLDQIEEGAHGLGADLGPLLVLCERGVRSGLAAQYLRADGLEARAYPGGVPALRQAVMGEA</sequence>
<dbReference type="PROSITE" id="PS50206">
    <property type="entry name" value="RHODANESE_3"/>
    <property type="match status" value="1"/>
</dbReference>
<dbReference type="OrthoDB" id="73686at2"/>
<feature type="domain" description="Rhodanese" evidence="1">
    <location>
        <begin position="1"/>
        <end position="90"/>
    </location>
</feature>
<dbReference type="RefSeq" id="WP_084048917.1">
    <property type="nucleotide sequence ID" value="NZ_FWWU01000009.1"/>
</dbReference>
<dbReference type="Proteomes" id="UP000192582">
    <property type="component" value="Unassembled WGS sequence"/>
</dbReference>
<evidence type="ECO:0000313" key="3">
    <source>
        <dbReference type="Proteomes" id="UP000192582"/>
    </source>
</evidence>
<dbReference type="CDD" id="cd00158">
    <property type="entry name" value="RHOD"/>
    <property type="match status" value="1"/>
</dbReference>
<dbReference type="InterPro" id="IPR036873">
    <property type="entry name" value="Rhodanese-like_dom_sf"/>
</dbReference>
<reference evidence="2 3" key="1">
    <citation type="submission" date="2017-04" db="EMBL/GenBank/DDBJ databases">
        <authorList>
            <person name="Afonso C.L."/>
            <person name="Miller P.J."/>
            <person name="Scott M.A."/>
            <person name="Spackman E."/>
            <person name="Goraichik I."/>
            <person name="Dimitrov K.M."/>
            <person name="Suarez D.L."/>
            <person name="Swayne D.E."/>
        </authorList>
    </citation>
    <scope>NUCLEOTIDE SEQUENCE [LARGE SCALE GENOMIC DNA]</scope>
    <source>
        <strain evidence="2 3">KR-140</strain>
    </source>
</reference>
<keyword evidence="3" id="KW-1185">Reference proteome</keyword>
<dbReference type="InterPro" id="IPR001763">
    <property type="entry name" value="Rhodanese-like_dom"/>
</dbReference>
<name>A0A1W1VGE3_9DEIO</name>
<gene>
    <name evidence="2" type="ORF">SAMN00790413_01459</name>
</gene>
<proteinExistence type="predicted"/>
<protein>
    <submittedName>
        <fullName evidence="2">Rhodanese-related sulfurtransferase</fullName>
    </submittedName>
</protein>
<dbReference type="GO" id="GO:0016740">
    <property type="term" value="F:transferase activity"/>
    <property type="evidence" value="ECO:0007669"/>
    <property type="project" value="UniProtKB-KW"/>
</dbReference>
<evidence type="ECO:0000259" key="1">
    <source>
        <dbReference type="PROSITE" id="PS50206"/>
    </source>
</evidence>
<dbReference type="Gene3D" id="3.40.250.10">
    <property type="entry name" value="Rhodanese-like domain"/>
    <property type="match status" value="1"/>
</dbReference>